<dbReference type="PRINTS" id="PR00132">
    <property type="entry name" value="GLHYDRLASE2"/>
</dbReference>
<evidence type="ECO:0000259" key="7">
    <source>
        <dbReference type="Pfam" id="PF02837"/>
    </source>
</evidence>
<dbReference type="InterPro" id="IPR051913">
    <property type="entry name" value="GH2_Domain-Containing"/>
</dbReference>
<evidence type="ECO:0000259" key="9">
    <source>
        <dbReference type="Pfam" id="PF16355"/>
    </source>
</evidence>
<gene>
    <name evidence="10" type="ORF">PK98_02140</name>
</gene>
<evidence type="ECO:0000313" key="10">
    <source>
        <dbReference type="EMBL" id="KHL26660.1"/>
    </source>
</evidence>
<protein>
    <recommendedName>
        <fullName evidence="12">Glycoside hydrolase</fullName>
    </recommendedName>
</protein>
<dbReference type="InterPro" id="IPR006103">
    <property type="entry name" value="Glyco_hydro_2_cat"/>
</dbReference>
<comment type="caution">
    <text evidence="10">The sequence shown here is derived from an EMBL/GenBank/DDBJ whole genome shotgun (WGS) entry which is preliminary data.</text>
</comment>
<evidence type="ECO:0008006" key="12">
    <source>
        <dbReference type="Google" id="ProtNLM"/>
    </source>
</evidence>
<keyword evidence="2" id="KW-0378">Hydrolase</keyword>
<dbReference type="Gene3D" id="2.60.120.260">
    <property type="entry name" value="Galactose-binding domain-like"/>
    <property type="match status" value="1"/>
</dbReference>
<dbReference type="GO" id="GO:0005975">
    <property type="term" value="P:carbohydrate metabolic process"/>
    <property type="evidence" value="ECO:0007669"/>
    <property type="project" value="InterPro"/>
</dbReference>
<dbReference type="Pfam" id="PF02837">
    <property type="entry name" value="Glyco_hydro_2_N"/>
    <property type="match status" value="1"/>
</dbReference>
<organism evidence="10 11">
    <name type="scientific">Croceibacterium mercuriale</name>
    <dbReference type="NCBI Taxonomy" id="1572751"/>
    <lineage>
        <taxon>Bacteria</taxon>
        <taxon>Pseudomonadati</taxon>
        <taxon>Pseudomonadota</taxon>
        <taxon>Alphaproteobacteria</taxon>
        <taxon>Sphingomonadales</taxon>
        <taxon>Erythrobacteraceae</taxon>
        <taxon>Croceibacterium</taxon>
    </lineage>
</organism>
<dbReference type="InterPro" id="IPR032311">
    <property type="entry name" value="DUF4982"/>
</dbReference>
<evidence type="ECO:0000313" key="11">
    <source>
        <dbReference type="Proteomes" id="UP000030988"/>
    </source>
</evidence>
<dbReference type="Gene3D" id="2.60.120.430">
    <property type="entry name" value="Galactose-binding lectin"/>
    <property type="match status" value="1"/>
</dbReference>
<dbReference type="AlphaFoldDB" id="A0A0B2C3A6"/>
<evidence type="ECO:0000256" key="2">
    <source>
        <dbReference type="ARBA" id="ARBA00022801"/>
    </source>
</evidence>
<sequence>MERTMPRQILALMLAWVLLMPAAVQARTETPLADGWRFHLGEVSGNATTPAFDDAGWQPVAVPHTWNRLGNYDLTRRPDADTTRGVGWYRLRFDLPHDAAGQRTFLQFDAASIIAEVWVNGRKLGRHEGAFSRFRLDATDALQPGENVLVVKVDNSKPEPGSTTEFIVPISGDFFMYGGLYRPVSLITAGPAHIDMMDHGGPGIYGRVVTLADDAAEVAILARLHNAGRAGRFTLRTSVLDAAGAEVAAREEALRLAAGADGARELALTIPQPRRWNGLDDPYLYRMVAELVGRDGTVLDRVEQPLGLRTVAVDPDQGFLLNGQKLQLRGVNRHQDRQEKGWALSEADHVQDMALIREVGANSVRLAHYNHAGTFYDLADRTGMMLWAELGLVNLASIPGVADTPPQMRASAEAQMVELIRQNYNHPSVAVWGIGNEITNWSSKGLTPSNARPLMDALDAVAKREDASRPTTIAACCEVLPGEADDGRDYTSGTADAVGFNLYYGWYVSGRVADAARLGDVMRGYHREMPTLPVGVGEYGAGGATTQHTDNVHGGKIESIYRPQAEEVQAVVHELSWKQLAPLDFMWGTWVWQMFDATSDLREEGDSSDINTKGLVTFDRGIRKDAFWFYKAAWSKKPVLHLTGRRYVDRAYRVVDVRAYSNAAEARLRVNGQDIGTTACADFVCVWPGVQLSAGENSIEASAGAQSDSMVLRYAGPERAVHVRAGSLDGVTLAAGTRYGSDNFFDGGLGYTLNPYQRELYAADQQRPAPKIVAGADMPELYASWRAGSSFRYALPVPDGRYRVRLHLFDPTETEAGKRVFTVAAGGAAPVRIDPVARAGGGMRAVTVELPARARDGLLVLEFKGEVGEAIVSAIDVTPR</sequence>
<feature type="domain" description="Malectin" evidence="8">
    <location>
        <begin position="733"/>
        <end position="864"/>
    </location>
</feature>
<dbReference type="Pfam" id="PF11721">
    <property type="entry name" value="Malectin"/>
    <property type="match status" value="1"/>
</dbReference>
<dbReference type="InterPro" id="IPR006102">
    <property type="entry name" value="Ig-like_GH2"/>
</dbReference>
<dbReference type="SUPFAM" id="SSF49785">
    <property type="entry name" value="Galactose-binding domain-like"/>
    <property type="match status" value="1"/>
</dbReference>
<dbReference type="Pfam" id="PF16355">
    <property type="entry name" value="DUF4982"/>
    <property type="match status" value="1"/>
</dbReference>
<dbReference type="InterPro" id="IPR006101">
    <property type="entry name" value="Glyco_hydro_2"/>
</dbReference>
<dbReference type="EMBL" id="JTDN01000001">
    <property type="protein sequence ID" value="KHL26660.1"/>
    <property type="molecule type" value="Genomic_DNA"/>
</dbReference>
<dbReference type="SUPFAM" id="SSF51445">
    <property type="entry name" value="(Trans)glycosidases"/>
    <property type="match status" value="1"/>
</dbReference>
<proteinExistence type="inferred from homology"/>
<evidence type="ECO:0000256" key="1">
    <source>
        <dbReference type="ARBA" id="ARBA00007401"/>
    </source>
</evidence>
<keyword evidence="11" id="KW-1185">Reference proteome</keyword>
<dbReference type="GO" id="GO:0004553">
    <property type="term" value="F:hydrolase activity, hydrolyzing O-glycosyl compounds"/>
    <property type="evidence" value="ECO:0007669"/>
    <property type="project" value="InterPro"/>
</dbReference>
<dbReference type="Pfam" id="PF02836">
    <property type="entry name" value="Glyco_hydro_2_C"/>
    <property type="match status" value="1"/>
</dbReference>
<accession>A0A0B2C3A6</accession>
<dbReference type="Gene3D" id="2.60.40.10">
    <property type="entry name" value="Immunoglobulins"/>
    <property type="match status" value="2"/>
</dbReference>
<feature type="domain" description="DUF4982" evidence="9">
    <location>
        <begin position="654"/>
        <end position="702"/>
    </location>
</feature>
<dbReference type="STRING" id="1572751.PK98_02140"/>
<dbReference type="Proteomes" id="UP000030988">
    <property type="component" value="Unassembled WGS sequence"/>
</dbReference>
<dbReference type="PANTHER" id="PTHR42732:SF1">
    <property type="entry name" value="BETA-MANNOSIDASE"/>
    <property type="match status" value="1"/>
</dbReference>
<dbReference type="Gene3D" id="3.20.20.80">
    <property type="entry name" value="Glycosidases"/>
    <property type="match status" value="1"/>
</dbReference>
<dbReference type="InterPro" id="IPR021720">
    <property type="entry name" value="Malectin_dom"/>
</dbReference>
<evidence type="ECO:0000259" key="6">
    <source>
        <dbReference type="Pfam" id="PF02836"/>
    </source>
</evidence>
<evidence type="ECO:0000256" key="3">
    <source>
        <dbReference type="ARBA" id="ARBA00023295"/>
    </source>
</evidence>
<dbReference type="InterPro" id="IPR017853">
    <property type="entry name" value="GH"/>
</dbReference>
<evidence type="ECO:0000259" key="5">
    <source>
        <dbReference type="Pfam" id="PF00703"/>
    </source>
</evidence>
<evidence type="ECO:0000256" key="4">
    <source>
        <dbReference type="SAM" id="SignalP"/>
    </source>
</evidence>
<feature type="domain" description="Glycosyl hydrolases family 2 sugar binding" evidence="7">
    <location>
        <begin position="76"/>
        <end position="188"/>
    </location>
</feature>
<dbReference type="SUPFAM" id="SSF49303">
    <property type="entry name" value="beta-Galactosidase/glucuronidase domain"/>
    <property type="match status" value="1"/>
</dbReference>
<feature type="domain" description="Glycoside hydrolase family 2 catalytic" evidence="6">
    <location>
        <begin position="316"/>
        <end position="541"/>
    </location>
</feature>
<comment type="similarity">
    <text evidence="1">Belongs to the glycosyl hydrolase 2 family.</text>
</comment>
<dbReference type="PANTHER" id="PTHR42732">
    <property type="entry name" value="BETA-GALACTOSIDASE"/>
    <property type="match status" value="1"/>
</dbReference>
<reference evidence="10 11" key="1">
    <citation type="submission" date="2014-11" db="EMBL/GenBank/DDBJ databases">
        <title>Draft genome sequence of Kirrobacter mercurialis.</title>
        <authorList>
            <person name="Coil D.A."/>
            <person name="Eisen J.A."/>
        </authorList>
    </citation>
    <scope>NUCLEOTIDE SEQUENCE [LARGE SCALE GENOMIC DNA]</scope>
    <source>
        <strain evidence="10 11">Coronado</strain>
    </source>
</reference>
<dbReference type="InterPro" id="IPR036156">
    <property type="entry name" value="Beta-gal/glucu_dom_sf"/>
</dbReference>
<name>A0A0B2C3A6_9SPHN</name>
<dbReference type="InterPro" id="IPR006104">
    <property type="entry name" value="Glyco_hydro_2_N"/>
</dbReference>
<keyword evidence="4" id="KW-0732">Signal</keyword>
<dbReference type="InterPro" id="IPR008979">
    <property type="entry name" value="Galactose-bd-like_sf"/>
</dbReference>
<keyword evidence="3" id="KW-0326">Glycosidase</keyword>
<dbReference type="InterPro" id="IPR013783">
    <property type="entry name" value="Ig-like_fold"/>
</dbReference>
<dbReference type="Pfam" id="PF00703">
    <property type="entry name" value="Glyco_hydro_2"/>
    <property type="match status" value="1"/>
</dbReference>
<feature type="signal peptide" evidence="4">
    <location>
        <begin position="1"/>
        <end position="26"/>
    </location>
</feature>
<feature type="domain" description="Glycoside hydrolase family 2 immunoglobulin-like beta-sandwich" evidence="5">
    <location>
        <begin position="211"/>
        <end position="309"/>
    </location>
</feature>
<feature type="chain" id="PRO_5002069058" description="Glycoside hydrolase" evidence="4">
    <location>
        <begin position="27"/>
        <end position="880"/>
    </location>
</feature>
<evidence type="ECO:0000259" key="8">
    <source>
        <dbReference type="Pfam" id="PF11721"/>
    </source>
</evidence>